<keyword evidence="15" id="KW-1185">Reference proteome</keyword>
<keyword evidence="9 11" id="KW-0472">Membrane</keyword>
<evidence type="ECO:0000256" key="8">
    <source>
        <dbReference type="ARBA" id="ARBA00023065"/>
    </source>
</evidence>
<dbReference type="GO" id="GO:0034702">
    <property type="term" value="C:monoatomic ion channel complex"/>
    <property type="evidence" value="ECO:0007669"/>
    <property type="project" value="UniProtKB-KW"/>
</dbReference>
<comment type="caution">
    <text evidence="14">The sequence shown here is derived from an EMBL/GenBank/DDBJ whole genome shotgun (WGS) entry which is preliminary data.</text>
</comment>
<name>A0A4Z0L3C8_9FLAO</name>
<dbReference type="GO" id="GO:1990573">
    <property type="term" value="P:potassium ion import across plasma membrane"/>
    <property type="evidence" value="ECO:0007669"/>
    <property type="project" value="TreeGrafter"/>
</dbReference>
<dbReference type="InterPro" id="IPR016449">
    <property type="entry name" value="K_chnl_inward-rec_Kir"/>
</dbReference>
<dbReference type="InterPro" id="IPR014756">
    <property type="entry name" value="Ig_E-set"/>
</dbReference>
<sequence length="325" mass="36592">MSVIKKKGKKLKTDTNTGFGANASNYGGRFINKDGSANIKKTGIGFIESISWYHTMLNIPSWKFMAIIFVFYGIVNFIFATIYCLIGVEHLNGIIANSFTDKFGQAFFFSAQTFTTVGYGHISPTGFWASFVASVEALFGLLSFAIATGLFYGRFSKPKAHIRFSENAVIAPFQDGKALMIRISPYKNTNLTDAEAKVTLGMRVKEKGTEVNRFFSLDLEYDKINALTLSWTLVHPITEDSPLYGFSKDDFKNNKGEIIIYLKAFDEMYSNTVAIRSSYTFEEVVYGVKFVQMYENSKDNSRTVLHVNKLNAFSEIVFEEVLTEE</sequence>
<keyword evidence="4 11" id="KW-0812">Transmembrane</keyword>
<dbReference type="GO" id="GO:0034765">
    <property type="term" value="P:regulation of monoatomic ion transmembrane transport"/>
    <property type="evidence" value="ECO:0007669"/>
    <property type="project" value="TreeGrafter"/>
</dbReference>
<evidence type="ECO:0000259" key="13">
    <source>
        <dbReference type="Pfam" id="PF17655"/>
    </source>
</evidence>
<keyword evidence="6" id="KW-0630">Potassium</keyword>
<dbReference type="PRINTS" id="PR01320">
    <property type="entry name" value="KIRCHANNEL"/>
</dbReference>
<evidence type="ECO:0000256" key="5">
    <source>
        <dbReference type="ARBA" id="ARBA00022882"/>
    </source>
</evidence>
<dbReference type="RefSeq" id="WP_135527503.1">
    <property type="nucleotide sequence ID" value="NZ_SRLH01000009.1"/>
</dbReference>
<dbReference type="Gene3D" id="1.10.287.70">
    <property type="match status" value="1"/>
</dbReference>
<dbReference type="PANTHER" id="PTHR11767:SF102">
    <property type="entry name" value="INWARDLY RECTIFYING POTASSIUM CHANNEL 1, ISOFORM F"/>
    <property type="match status" value="1"/>
</dbReference>
<gene>
    <name evidence="14" type="ORF">E4635_14910</name>
</gene>
<dbReference type="Pfam" id="PF07885">
    <property type="entry name" value="Ion_trans_2"/>
    <property type="match status" value="1"/>
</dbReference>
<dbReference type="OrthoDB" id="9813518at2"/>
<dbReference type="InterPro" id="IPR013099">
    <property type="entry name" value="K_chnl_dom"/>
</dbReference>
<dbReference type="Gene3D" id="2.60.40.1400">
    <property type="entry name" value="G protein-activated inward rectifier potassium channel 1"/>
    <property type="match status" value="1"/>
</dbReference>
<keyword evidence="5" id="KW-0851">Voltage-gated channel</keyword>
<evidence type="ECO:0000256" key="2">
    <source>
        <dbReference type="ARBA" id="ARBA00022448"/>
    </source>
</evidence>
<evidence type="ECO:0000256" key="1">
    <source>
        <dbReference type="ARBA" id="ARBA00004141"/>
    </source>
</evidence>
<dbReference type="Pfam" id="PF17655">
    <property type="entry name" value="IRK_C"/>
    <property type="match status" value="1"/>
</dbReference>
<evidence type="ECO:0000256" key="3">
    <source>
        <dbReference type="ARBA" id="ARBA00022538"/>
    </source>
</evidence>
<evidence type="ECO:0000313" key="15">
    <source>
        <dbReference type="Proteomes" id="UP000297407"/>
    </source>
</evidence>
<dbReference type="AlphaFoldDB" id="A0A4Z0L3C8"/>
<evidence type="ECO:0000256" key="11">
    <source>
        <dbReference type="SAM" id="Phobius"/>
    </source>
</evidence>
<feature type="transmembrane region" description="Helical" evidence="11">
    <location>
        <begin position="127"/>
        <end position="153"/>
    </location>
</feature>
<dbReference type="GO" id="GO:0005242">
    <property type="term" value="F:inward rectifier potassium channel activity"/>
    <property type="evidence" value="ECO:0007669"/>
    <property type="project" value="InterPro"/>
</dbReference>
<dbReference type="EMBL" id="SRLH01000009">
    <property type="protein sequence ID" value="TGD56730.1"/>
    <property type="molecule type" value="Genomic_DNA"/>
</dbReference>
<comment type="subcellular location">
    <subcellularLocation>
        <location evidence="1">Membrane</location>
        <topology evidence="1">Multi-pass membrane protein</topology>
    </subcellularLocation>
</comment>
<evidence type="ECO:0000256" key="4">
    <source>
        <dbReference type="ARBA" id="ARBA00022692"/>
    </source>
</evidence>
<evidence type="ECO:0000259" key="12">
    <source>
        <dbReference type="Pfam" id="PF07885"/>
    </source>
</evidence>
<dbReference type="InterPro" id="IPR041647">
    <property type="entry name" value="IRK_C"/>
</dbReference>
<evidence type="ECO:0000256" key="7">
    <source>
        <dbReference type="ARBA" id="ARBA00022989"/>
    </source>
</evidence>
<keyword evidence="2" id="KW-0813">Transport</keyword>
<dbReference type="PANTHER" id="PTHR11767">
    <property type="entry name" value="INWARD RECTIFIER POTASSIUM CHANNEL"/>
    <property type="match status" value="1"/>
</dbReference>
<keyword evidence="3" id="KW-0633">Potassium transport</keyword>
<proteinExistence type="predicted"/>
<keyword evidence="7 11" id="KW-1133">Transmembrane helix</keyword>
<feature type="domain" description="Potassium channel" evidence="12">
    <location>
        <begin position="78"/>
        <end position="151"/>
    </location>
</feature>
<keyword evidence="8" id="KW-0406">Ion transport</keyword>
<dbReference type="SUPFAM" id="SSF81296">
    <property type="entry name" value="E set domains"/>
    <property type="match status" value="1"/>
</dbReference>
<dbReference type="Proteomes" id="UP000297407">
    <property type="component" value="Unassembled WGS sequence"/>
</dbReference>
<evidence type="ECO:0000256" key="6">
    <source>
        <dbReference type="ARBA" id="ARBA00022958"/>
    </source>
</evidence>
<organism evidence="14 15">
    <name type="scientific">Flavobacterium humi</name>
    <dbReference type="NCBI Taxonomy" id="2562683"/>
    <lineage>
        <taxon>Bacteria</taxon>
        <taxon>Pseudomonadati</taxon>
        <taxon>Bacteroidota</taxon>
        <taxon>Flavobacteriia</taxon>
        <taxon>Flavobacteriales</taxon>
        <taxon>Flavobacteriaceae</taxon>
        <taxon>Flavobacterium</taxon>
    </lineage>
</organism>
<feature type="domain" description="Inward rectifier potassium channel C-terminal" evidence="13">
    <location>
        <begin position="162"/>
        <end position="314"/>
    </location>
</feature>
<reference evidence="14 15" key="1">
    <citation type="submission" date="2019-04" db="EMBL/GenBank/DDBJ databases">
        <title>Flavobacterium sp. strain DS2-A Genome sequencing and assembly.</title>
        <authorList>
            <person name="Kim I."/>
        </authorList>
    </citation>
    <scope>NUCLEOTIDE SEQUENCE [LARGE SCALE GENOMIC DNA]</scope>
    <source>
        <strain evidence="14 15">DS2-A</strain>
    </source>
</reference>
<dbReference type="GO" id="GO:0005886">
    <property type="term" value="C:plasma membrane"/>
    <property type="evidence" value="ECO:0007669"/>
    <property type="project" value="TreeGrafter"/>
</dbReference>
<evidence type="ECO:0000256" key="10">
    <source>
        <dbReference type="ARBA" id="ARBA00023303"/>
    </source>
</evidence>
<accession>A0A4Z0L3C8</accession>
<evidence type="ECO:0000313" key="14">
    <source>
        <dbReference type="EMBL" id="TGD56730.1"/>
    </source>
</evidence>
<evidence type="ECO:0000256" key="9">
    <source>
        <dbReference type="ARBA" id="ARBA00023136"/>
    </source>
</evidence>
<protein>
    <submittedName>
        <fullName evidence="14">Inward rectifier potassium channel Irk</fullName>
    </submittedName>
</protein>
<dbReference type="InterPro" id="IPR013518">
    <property type="entry name" value="K_chnl_inward-rec_Kir_cyto"/>
</dbReference>
<dbReference type="SUPFAM" id="SSF81324">
    <property type="entry name" value="Voltage-gated potassium channels"/>
    <property type="match status" value="1"/>
</dbReference>
<feature type="transmembrane region" description="Helical" evidence="11">
    <location>
        <begin position="64"/>
        <end position="88"/>
    </location>
</feature>
<keyword evidence="10 14" id="KW-0407">Ion channel</keyword>